<dbReference type="InterPro" id="IPR000577">
    <property type="entry name" value="Carb_kinase_FGGY"/>
</dbReference>
<dbReference type="Proteomes" id="UP000061660">
    <property type="component" value="Chromosome"/>
</dbReference>
<keyword evidence="6 7" id="KW-0859">Xylose metabolism</keyword>
<feature type="binding site" evidence="6">
    <location>
        <begin position="84"/>
        <end position="85"/>
    </location>
    <ligand>
        <name>substrate</name>
    </ligand>
</feature>
<dbReference type="InterPro" id="IPR018485">
    <property type="entry name" value="FGGY_C"/>
</dbReference>
<dbReference type="PIRSF" id="PIRSF000538">
    <property type="entry name" value="GlpK"/>
    <property type="match status" value="1"/>
</dbReference>
<dbReference type="InterPro" id="IPR050406">
    <property type="entry name" value="FGGY_Carb_Kinase"/>
</dbReference>
<dbReference type="PANTHER" id="PTHR43095:SF5">
    <property type="entry name" value="XYLULOSE KINASE"/>
    <property type="match status" value="1"/>
</dbReference>
<dbReference type="HAMAP" id="MF_02220">
    <property type="entry name" value="XylB"/>
    <property type="match status" value="1"/>
</dbReference>
<dbReference type="InterPro" id="IPR018484">
    <property type="entry name" value="FGGY_N"/>
</dbReference>
<dbReference type="GO" id="GO:0004856">
    <property type="term" value="F:D-xylulokinase activity"/>
    <property type="evidence" value="ECO:0007669"/>
    <property type="project" value="UniProtKB-UniRule"/>
</dbReference>
<organism evidence="8 9">
    <name type="scientific">Paenibacillus naphthalenovorans</name>
    <dbReference type="NCBI Taxonomy" id="162209"/>
    <lineage>
        <taxon>Bacteria</taxon>
        <taxon>Bacillati</taxon>
        <taxon>Bacillota</taxon>
        <taxon>Bacilli</taxon>
        <taxon>Bacillales</taxon>
        <taxon>Paenibacillaceae</taxon>
        <taxon>Paenibacillus</taxon>
    </lineage>
</organism>
<sequence>MSALTYYLGIDLGTSAVKCILVDNHGAVKAGRSVEYPLFQPQPGWAEQEPEDWWNGTAVCIRALLNESGVNGNQIAGIGLSGQMHGSVFLDRRLRPIRPALLWCDQRTEAECRWIEQTIGRDELSRLTGNRALTGFTAPKAVWLRNHEPEHYKRTAHLMLPKDYVRLKLTGAFGMDLADASGTLLLNVAERRWSSELLQRLDLPEEWLPPLYESNEVAGYVQPDAAEATGLVPGIPVVAGGGDQACGAVGVGAVQSGIASVALGTSGVVFVHDDTYQADSECRLHTFCHGVPGKWHRMGVMLSAGGSFQWWKNHFACEELEQAKAEGRDVYEYLTALAETAPPGSEGLLFMPYLTGERTPYADAKARGGFIGLNLRHSKAHLTRTILEGITFGLRDSMELIKASGIEIRQLRVNGGGARSRFWRQMIADIFGLPVVTVNSTDGPAYGAALMAASGVLGRDIPSLCGEWIDIEDLIEPDASSSQRYDAYYKIYRSLYGTLKQTMHQLTNLAARP</sequence>
<keyword evidence="6 7" id="KW-0119">Carbohydrate metabolism</keyword>
<comment type="similarity">
    <text evidence="1 6 7">Belongs to the FGGY kinase family.</text>
</comment>
<feature type="active site" description="Proton acceptor" evidence="6">
    <location>
        <position position="243"/>
    </location>
</feature>
<dbReference type="STRING" id="162209.IJ22_06270"/>
<dbReference type="NCBIfam" id="TIGR01312">
    <property type="entry name" value="XylB"/>
    <property type="match status" value="1"/>
</dbReference>
<evidence type="ECO:0000256" key="1">
    <source>
        <dbReference type="ARBA" id="ARBA00009156"/>
    </source>
</evidence>
<accession>A0A0U2VXI3</accession>
<evidence type="ECO:0000256" key="6">
    <source>
        <dbReference type="HAMAP-Rule" id="MF_02220"/>
    </source>
</evidence>
<keyword evidence="9" id="KW-1185">Reference proteome</keyword>
<dbReference type="Gene3D" id="3.30.420.40">
    <property type="match status" value="2"/>
</dbReference>
<keyword evidence="4 6" id="KW-0418">Kinase</keyword>
<dbReference type="Pfam" id="PF00370">
    <property type="entry name" value="FGGY_N"/>
    <property type="match status" value="1"/>
</dbReference>
<dbReference type="PATRIC" id="fig|162209.4.peg.666"/>
<feature type="site" description="Important for activity" evidence="6">
    <location>
        <position position="11"/>
    </location>
</feature>
<dbReference type="Pfam" id="PF02782">
    <property type="entry name" value="FGGY_C"/>
    <property type="match status" value="1"/>
</dbReference>
<evidence type="ECO:0000256" key="4">
    <source>
        <dbReference type="ARBA" id="ARBA00022777"/>
    </source>
</evidence>
<evidence type="ECO:0000256" key="3">
    <source>
        <dbReference type="ARBA" id="ARBA00022741"/>
    </source>
</evidence>
<dbReference type="GO" id="GO:0005998">
    <property type="term" value="P:xylulose catabolic process"/>
    <property type="evidence" value="ECO:0007669"/>
    <property type="project" value="UniProtKB-UniRule"/>
</dbReference>
<dbReference type="SUPFAM" id="SSF53067">
    <property type="entry name" value="Actin-like ATPase domain"/>
    <property type="match status" value="2"/>
</dbReference>
<dbReference type="PANTHER" id="PTHR43095">
    <property type="entry name" value="SUGAR KINASE"/>
    <property type="match status" value="1"/>
</dbReference>
<dbReference type="InterPro" id="IPR006000">
    <property type="entry name" value="Xylulokinase"/>
</dbReference>
<dbReference type="KEGG" id="pnp:IJ22_06270"/>
<proteinExistence type="inferred from homology"/>
<reference evidence="8 9" key="2">
    <citation type="journal article" date="2016" name="Genome Announc.">
        <title>Complete Genome Sequences of Two Interactive Moderate Thermophiles, Paenibacillus napthalenovorans 32O-Y and Paenibacillus sp. 32O-W.</title>
        <authorList>
            <person name="Butler R.R.III."/>
            <person name="Wang J."/>
            <person name="Stark B.C."/>
            <person name="Pombert J.F."/>
        </authorList>
    </citation>
    <scope>NUCLEOTIDE SEQUENCE [LARGE SCALE GENOMIC DNA]</scope>
    <source>
        <strain evidence="8 9">32O-Y</strain>
    </source>
</reference>
<evidence type="ECO:0000256" key="7">
    <source>
        <dbReference type="RuleBase" id="RU364073"/>
    </source>
</evidence>
<evidence type="ECO:0000256" key="5">
    <source>
        <dbReference type="ARBA" id="ARBA00022840"/>
    </source>
</evidence>
<evidence type="ECO:0000313" key="8">
    <source>
        <dbReference type="EMBL" id="ALS21012.1"/>
    </source>
</evidence>
<keyword evidence="3 6" id="KW-0547">Nucleotide-binding</keyword>
<comment type="catalytic activity">
    <reaction evidence="6 7">
        <text>D-xylulose + ATP = D-xylulose 5-phosphate + ADP + H(+)</text>
        <dbReference type="Rhea" id="RHEA:10964"/>
        <dbReference type="ChEBI" id="CHEBI:15378"/>
        <dbReference type="ChEBI" id="CHEBI:17140"/>
        <dbReference type="ChEBI" id="CHEBI:30616"/>
        <dbReference type="ChEBI" id="CHEBI:57737"/>
        <dbReference type="ChEBI" id="CHEBI:456216"/>
        <dbReference type="EC" id="2.7.1.17"/>
    </reaction>
</comment>
<dbReference type="GO" id="GO:0042732">
    <property type="term" value="P:D-xylose metabolic process"/>
    <property type="evidence" value="ECO:0007669"/>
    <property type="project" value="UniProtKB-KW"/>
</dbReference>
<dbReference type="GO" id="GO:0005524">
    <property type="term" value="F:ATP binding"/>
    <property type="evidence" value="ECO:0007669"/>
    <property type="project" value="UniProtKB-UniRule"/>
</dbReference>
<comment type="function">
    <text evidence="6">Catalyzes the phosphorylation of D-xylulose to D-xylulose 5-phosphate.</text>
</comment>
<dbReference type="EC" id="2.7.1.17" evidence="6 7"/>
<dbReference type="CDD" id="cd07808">
    <property type="entry name" value="ASKHA_NBD_FGGY_EcXK-like"/>
    <property type="match status" value="1"/>
</dbReference>
<keyword evidence="2 6" id="KW-0808">Transferase</keyword>
<name>A0A0U2VXI3_9BACL</name>
<reference evidence="9" key="1">
    <citation type="submission" date="2015-12" db="EMBL/GenBank/DDBJ databases">
        <title>Complete genome sequences of two moderately thermophilic Paenibacillus species.</title>
        <authorList>
            <person name="Butler R.III."/>
            <person name="Wang J."/>
            <person name="Stark B.C."/>
            <person name="Pombert J.-F."/>
        </authorList>
    </citation>
    <scope>NUCLEOTIDE SEQUENCE [LARGE SCALE GENOMIC DNA]</scope>
    <source>
        <strain evidence="9">32O-Y</strain>
    </source>
</reference>
<evidence type="ECO:0000313" key="9">
    <source>
        <dbReference type="Proteomes" id="UP000061660"/>
    </source>
</evidence>
<keyword evidence="5 6" id="KW-0067">ATP-binding</keyword>
<dbReference type="EMBL" id="CP013652">
    <property type="protein sequence ID" value="ALS21012.1"/>
    <property type="molecule type" value="Genomic_DNA"/>
</dbReference>
<gene>
    <name evidence="6 7" type="primary">xylB</name>
    <name evidence="8" type="ORF">IJ22_06270</name>
</gene>
<dbReference type="AlphaFoldDB" id="A0A0U2VXI3"/>
<dbReference type="InterPro" id="IPR043129">
    <property type="entry name" value="ATPase_NBD"/>
</dbReference>
<protein>
    <recommendedName>
        <fullName evidence="6 7">Xylulose kinase</fullName>
        <shortName evidence="6 7">Xylulokinase</shortName>
        <ecNumber evidence="6 7">2.7.1.17</ecNumber>
    </recommendedName>
</protein>
<evidence type="ECO:0000256" key="2">
    <source>
        <dbReference type="ARBA" id="ARBA00022679"/>
    </source>
</evidence>